<feature type="region of interest" description="Disordered" evidence="1">
    <location>
        <begin position="1"/>
        <end position="20"/>
    </location>
</feature>
<name>A0A915CKX6_9BILA</name>
<feature type="region of interest" description="Disordered" evidence="1">
    <location>
        <begin position="27"/>
        <end position="124"/>
    </location>
</feature>
<protein>
    <submittedName>
        <fullName evidence="3">Uncharacterized protein</fullName>
    </submittedName>
</protein>
<evidence type="ECO:0000313" key="3">
    <source>
        <dbReference type="WBParaSite" id="jg10060"/>
    </source>
</evidence>
<organism evidence="2 3">
    <name type="scientific">Ditylenchus dipsaci</name>
    <dbReference type="NCBI Taxonomy" id="166011"/>
    <lineage>
        <taxon>Eukaryota</taxon>
        <taxon>Metazoa</taxon>
        <taxon>Ecdysozoa</taxon>
        <taxon>Nematoda</taxon>
        <taxon>Chromadorea</taxon>
        <taxon>Rhabditida</taxon>
        <taxon>Tylenchina</taxon>
        <taxon>Tylenchomorpha</taxon>
        <taxon>Sphaerularioidea</taxon>
        <taxon>Anguinidae</taxon>
        <taxon>Anguininae</taxon>
        <taxon>Ditylenchus</taxon>
    </lineage>
</organism>
<feature type="compositionally biased region" description="Polar residues" evidence="1">
    <location>
        <begin position="49"/>
        <end position="69"/>
    </location>
</feature>
<feature type="compositionally biased region" description="Polar residues" evidence="1">
    <location>
        <begin position="106"/>
        <end position="124"/>
    </location>
</feature>
<accession>A0A915CKX6</accession>
<dbReference type="WBParaSite" id="jg10060">
    <property type="protein sequence ID" value="jg10060"/>
    <property type="gene ID" value="jg10060"/>
</dbReference>
<proteinExistence type="predicted"/>
<evidence type="ECO:0000256" key="1">
    <source>
        <dbReference type="SAM" id="MobiDB-lite"/>
    </source>
</evidence>
<dbReference type="Proteomes" id="UP000887574">
    <property type="component" value="Unplaced"/>
</dbReference>
<dbReference type="AlphaFoldDB" id="A0A915CKX6"/>
<keyword evidence="2" id="KW-1185">Reference proteome</keyword>
<evidence type="ECO:0000313" key="2">
    <source>
        <dbReference type="Proteomes" id="UP000887574"/>
    </source>
</evidence>
<reference evidence="3" key="1">
    <citation type="submission" date="2022-11" db="UniProtKB">
        <authorList>
            <consortium name="WormBaseParasite"/>
        </authorList>
    </citation>
    <scope>IDENTIFICATION</scope>
</reference>
<sequence length="173" mass="18080">MHVLQADKVPSTGEIEDYKDPLISEIFSSINSSPTPPAAPSGLSGVAPPNQQRNRVPSNGAINNGQGQVPLTPPGQGPPYTSQGALPPPTSNFRPDSAGIPRQGVEQPTFSNGNTASSGTQQQSQLGELAVQGAQNFYTGFQQAGRLLGIDSGQYQQYEVPLVSSAASFFGRK</sequence>